<proteinExistence type="predicted"/>
<feature type="region of interest" description="Disordered" evidence="1">
    <location>
        <begin position="1"/>
        <end position="37"/>
    </location>
</feature>
<evidence type="ECO:0000313" key="2">
    <source>
        <dbReference type="EMBL" id="OAA40902.1"/>
    </source>
</evidence>
<dbReference type="Proteomes" id="UP000076744">
    <property type="component" value="Unassembled WGS sequence"/>
</dbReference>
<dbReference type="RefSeq" id="XP_018699420.1">
    <property type="nucleotide sequence ID" value="XM_018853392.1"/>
</dbReference>
<dbReference type="OrthoDB" id="4958261at2759"/>
<organism evidence="2 3">
    <name type="scientific">Cordyceps fumosorosea (strain ARSEF 2679)</name>
    <name type="common">Isaria fumosorosea</name>
    <dbReference type="NCBI Taxonomy" id="1081104"/>
    <lineage>
        <taxon>Eukaryota</taxon>
        <taxon>Fungi</taxon>
        <taxon>Dikarya</taxon>
        <taxon>Ascomycota</taxon>
        <taxon>Pezizomycotina</taxon>
        <taxon>Sordariomycetes</taxon>
        <taxon>Hypocreomycetidae</taxon>
        <taxon>Hypocreales</taxon>
        <taxon>Cordycipitaceae</taxon>
        <taxon>Cordyceps</taxon>
    </lineage>
</organism>
<gene>
    <name evidence="2" type="ORF">ISF_09791</name>
</gene>
<comment type="caution">
    <text evidence="2">The sequence shown here is derived from an EMBL/GenBank/DDBJ whole genome shotgun (WGS) entry which is preliminary data.</text>
</comment>
<evidence type="ECO:0000256" key="1">
    <source>
        <dbReference type="SAM" id="MobiDB-lite"/>
    </source>
</evidence>
<protein>
    <submittedName>
        <fullName evidence="2">Uncharacterized protein</fullName>
    </submittedName>
</protein>
<dbReference type="EMBL" id="AZHB01000074">
    <property type="protein sequence ID" value="OAA40902.1"/>
    <property type="molecule type" value="Genomic_DNA"/>
</dbReference>
<evidence type="ECO:0000313" key="3">
    <source>
        <dbReference type="Proteomes" id="UP000076744"/>
    </source>
</evidence>
<dbReference type="GeneID" id="30026083"/>
<name>A0A167C8M4_CORFA</name>
<accession>A0A167C8M4</accession>
<reference evidence="2 3" key="1">
    <citation type="journal article" date="2016" name="Genome Biol. Evol.">
        <title>Divergent and convergent evolution of fungal pathogenicity.</title>
        <authorList>
            <person name="Shang Y."/>
            <person name="Xiao G."/>
            <person name="Zheng P."/>
            <person name="Cen K."/>
            <person name="Zhan S."/>
            <person name="Wang C."/>
        </authorList>
    </citation>
    <scope>NUCLEOTIDE SEQUENCE [LARGE SCALE GENOMIC DNA]</scope>
    <source>
        <strain evidence="2 3">ARSEF 2679</strain>
    </source>
</reference>
<dbReference type="AlphaFoldDB" id="A0A167C8M4"/>
<sequence length="137" mass="15470">MAATKAPVRTQRPPEYYRSKRQRLATDEAVKKRHAPTTKVNMHGVKLKWTSSEALAEDKLNGQYVPESIKEMDFGDRSTAYQGPIPLADVLSSELKQRRHGSKTVISGTYAHYKKQTLTNLSSLYVRCYAGRLSRVA</sequence>
<keyword evidence="3" id="KW-1185">Reference proteome</keyword>